<dbReference type="Proteomes" id="UP000002408">
    <property type="component" value="Chromosome"/>
</dbReference>
<evidence type="ECO:0000313" key="3">
    <source>
        <dbReference type="EMBL" id="ABS56553.1"/>
    </source>
</evidence>
<dbReference type="eggNOG" id="arCOG04400">
    <property type="taxonomic scope" value="Archaea"/>
</dbReference>
<sequence precursor="true">MRWVLAGILLLLLIAGAYADNSGSSSSTSGISGSSSSGTSSSSSTSTSASTVDQAALVYVSNVTTDSGSYFPGDSGTVSVTLTNGGTTAIGLEDPTLISPHLDIQKSDWEGMTYVGAGDTITYSIRFTVLPPDGTYDALFTVGTQGGNAIHYPVEINVDSNSLLAAVTSQPTSFAPEAEQNVTLTLMNTRCGAINNIVITPEGTGIVADPAMYLIPALASSSSYSDTFGITSHQASNLTFNISYQDGDNTHYTDVVLPINIGEDKTAAVPVLNDVALTTSGSGYDITGDITNAGISDAYGVIVNVASPATGTGTYPVYAIGSIASDDSGTFELTFTTSDLSAVPVVITWKDAAGNDYSLTKTLNLGSSAGAANVTAGSGSRVTSGTGTGGNFNGGTGGTSRGGYGGSYGGRSSSNSLFGGITSGRGAGIAAFYPLIAGVVFLIAAIVLWTKRKWIMIKLKKQQ</sequence>
<gene>
    <name evidence="3" type="ordered locus">Mboo_2039</name>
</gene>
<keyword evidence="2" id="KW-0472">Membrane</keyword>
<reference evidence="4" key="1">
    <citation type="journal article" date="2015" name="Microbiology">
        <title>Genome of Methanoregula boonei 6A8 reveals adaptations to oligotrophic peatland environments.</title>
        <authorList>
            <person name="Braeuer S."/>
            <person name="Cadillo-Quiroz H."/>
            <person name="Kyrpides N."/>
            <person name="Woyke T."/>
            <person name="Goodwin L."/>
            <person name="Detter C."/>
            <person name="Podell S."/>
            <person name="Yavitt J.B."/>
            <person name="Zinder S.H."/>
        </authorList>
    </citation>
    <scope>NUCLEOTIDE SEQUENCE [LARGE SCALE GENOMIC DNA]</scope>
    <source>
        <strain evidence="4">DSM 21154 / JCM 14090 / 6A8</strain>
    </source>
</reference>
<dbReference type="EMBL" id="CP000780">
    <property type="protein sequence ID" value="ABS56553.1"/>
    <property type="molecule type" value="Genomic_DNA"/>
</dbReference>
<protein>
    <submittedName>
        <fullName evidence="3">Uncharacterized protein</fullName>
    </submittedName>
</protein>
<evidence type="ECO:0000256" key="2">
    <source>
        <dbReference type="SAM" id="Phobius"/>
    </source>
</evidence>
<organism evidence="3 4">
    <name type="scientific">Methanoregula boonei (strain DSM 21154 / JCM 14090 / 6A8)</name>
    <dbReference type="NCBI Taxonomy" id="456442"/>
    <lineage>
        <taxon>Archaea</taxon>
        <taxon>Methanobacteriati</taxon>
        <taxon>Methanobacteriota</taxon>
        <taxon>Stenosarchaea group</taxon>
        <taxon>Methanomicrobia</taxon>
        <taxon>Methanomicrobiales</taxon>
        <taxon>Methanoregulaceae</taxon>
        <taxon>Methanoregula</taxon>
    </lineage>
</organism>
<feature type="region of interest" description="Disordered" evidence="1">
    <location>
        <begin position="24"/>
        <end position="47"/>
    </location>
</feature>
<dbReference type="AlphaFoldDB" id="A7I9Z2"/>
<evidence type="ECO:0000313" key="4">
    <source>
        <dbReference type="Proteomes" id="UP000002408"/>
    </source>
</evidence>
<accession>A7I9Z2</accession>
<dbReference type="PANTHER" id="PTHR35902:SF6">
    <property type="entry name" value="CONSERVED WITHIN P. AEROPHILUM"/>
    <property type="match status" value="1"/>
</dbReference>
<dbReference type="KEGG" id="mbn:Mboo_2039"/>
<proteinExistence type="predicted"/>
<keyword evidence="4" id="KW-1185">Reference proteome</keyword>
<dbReference type="HOGENOM" id="CLU_048387_0_0_2"/>
<feature type="transmembrane region" description="Helical" evidence="2">
    <location>
        <begin position="431"/>
        <end position="450"/>
    </location>
</feature>
<keyword evidence="2" id="KW-0812">Transmembrane</keyword>
<keyword evidence="2" id="KW-1133">Transmembrane helix</keyword>
<dbReference type="OrthoDB" id="65070at2157"/>
<dbReference type="PANTHER" id="PTHR35902">
    <property type="entry name" value="S-LAYER DOMAIN-LIKE PROTEIN-RELATED"/>
    <property type="match status" value="1"/>
</dbReference>
<name>A7I9Z2_METB6</name>
<evidence type="ECO:0000256" key="1">
    <source>
        <dbReference type="SAM" id="MobiDB-lite"/>
    </source>
</evidence>